<dbReference type="InterPro" id="IPR051884">
    <property type="entry name" value="Bis(5'-adenosyl)-TPase_reg"/>
</dbReference>
<dbReference type="InterPro" id="IPR019808">
    <property type="entry name" value="Histidine_triad_CS"/>
</dbReference>
<evidence type="ECO:0000256" key="3">
    <source>
        <dbReference type="PIRSR" id="PIRSR601310-1"/>
    </source>
</evidence>
<dbReference type="AlphaFoldDB" id="A0AAV2YT40"/>
<dbReference type="GO" id="GO:0016787">
    <property type="term" value="F:hydrolase activity"/>
    <property type="evidence" value="ECO:0007669"/>
    <property type="project" value="UniProtKB-KW"/>
</dbReference>
<dbReference type="Gene3D" id="3.30.428.10">
    <property type="entry name" value="HIT-like"/>
    <property type="match status" value="1"/>
</dbReference>
<dbReference type="Pfam" id="PF01230">
    <property type="entry name" value="HIT"/>
    <property type="match status" value="1"/>
</dbReference>
<dbReference type="InterPro" id="IPR039383">
    <property type="entry name" value="FHIT"/>
</dbReference>
<comment type="caution">
    <text evidence="9">The sequence shown here is derived from an EMBL/GenBank/DDBJ whole genome shotgun (WGS) entry which is preliminary data.</text>
</comment>
<keyword evidence="1" id="KW-0547">Nucleotide-binding</keyword>
<dbReference type="PANTHER" id="PTHR46243">
    <property type="entry name" value="BIS(5'-ADENOSYL)-TRIPHOSPHATASE"/>
    <property type="match status" value="1"/>
</dbReference>
<dbReference type="PANTHER" id="PTHR46243:SF1">
    <property type="entry name" value="BIS(5'-ADENOSYL)-TRIPHOSPHATASE"/>
    <property type="match status" value="1"/>
</dbReference>
<organism evidence="9 10">
    <name type="scientific">Lagenidium giganteum</name>
    <dbReference type="NCBI Taxonomy" id="4803"/>
    <lineage>
        <taxon>Eukaryota</taxon>
        <taxon>Sar</taxon>
        <taxon>Stramenopiles</taxon>
        <taxon>Oomycota</taxon>
        <taxon>Peronosporomycetes</taxon>
        <taxon>Pythiales</taxon>
        <taxon>Pythiaceae</taxon>
    </lineage>
</organism>
<feature type="domain" description="HIT" evidence="8">
    <location>
        <begin position="5"/>
        <end position="113"/>
    </location>
</feature>
<dbReference type="InterPro" id="IPR001310">
    <property type="entry name" value="Histidine_triad_HIT"/>
</dbReference>
<evidence type="ECO:0000256" key="7">
    <source>
        <dbReference type="PROSITE-ProRule" id="PRU00464"/>
    </source>
</evidence>
<reference evidence="9" key="1">
    <citation type="submission" date="2022-11" db="EMBL/GenBank/DDBJ databases">
        <authorList>
            <person name="Morgan W.R."/>
            <person name="Tartar A."/>
        </authorList>
    </citation>
    <scope>NUCLEOTIDE SEQUENCE</scope>
    <source>
        <strain evidence="9">ARSEF 373</strain>
    </source>
</reference>
<evidence type="ECO:0000256" key="6">
    <source>
        <dbReference type="PIRSR" id="PIRSR639383-3"/>
    </source>
</evidence>
<feature type="binding site" evidence="5">
    <location>
        <position position="102"/>
    </location>
    <ligand>
        <name>substrate</name>
    </ligand>
</feature>
<evidence type="ECO:0000259" key="8">
    <source>
        <dbReference type="PROSITE" id="PS51084"/>
    </source>
</evidence>
<evidence type="ECO:0000256" key="5">
    <source>
        <dbReference type="PIRSR" id="PIRSR639383-2"/>
    </source>
</evidence>
<evidence type="ECO:0000256" key="2">
    <source>
        <dbReference type="ARBA" id="ARBA00022801"/>
    </source>
</evidence>
<feature type="active site" description="Tele-AMP-histidine intermediate" evidence="3">
    <location>
        <position position="100"/>
    </location>
</feature>
<evidence type="ECO:0000256" key="4">
    <source>
        <dbReference type="PIRSR" id="PIRSR601310-3"/>
    </source>
</evidence>
<dbReference type="EMBL" id="DAKRPA010000167">
    <property type="protein sequence ID" value="DAZ96458.1"/>
    <property type="molecule type" value="Genomic_DNA"/>
</dbReference>
<accession>A0AAV2YT40</accession>
<dbReference type="FunFam" id="3.30.428.10:FF:000011">
    <property type="entry name" value="Fragile histidine triad"/>
    <property type="match status" value="1"/>
</dbReference>
<dbReference type="PRINTS" id="PR00332">
    <property type="entry name" value="HISTRIAD"/>
</dbReference>
<dbReference type="PROSITE" id="PS00892">
    <property type="entry name" value="HIT_1"/>
    <property type="match status" value="1"/>
</dbReference>
<evidence type="ECO:0000313" key="9">
    <source>
        <dbReference type="EMBL" id="DAZ96458.1"/>
    </source>
</evidence>
<dbReference type="CDD" id="cd01275">
    <property type="entry name" value="FHIT"/>
    <property type="match status" value="1"/>
</dbReference>
<keyword evidence="2" id="KW-0378">Hydrolase</keyword>
<sequence>CANRTTRLFGPHRVDFAQIFFESPLSFALVNLKPIVPGHTLVVPKRVVDRFHKLDSDEVADLWQTAQLVGQKIEAHYHANSLTFAIQDGVSAGQTVPHVHIHVLPRQDGDFNPNDKIYDEVRPSSPPTHAHTYTQTHTHTTVCIFPDRAARETVENGQRSACSAFHRPHARRGSYSQSTVQLTLIISPDRVDITTKPHPWV</sequence>
<feature type="short sequence motif" description="Histidine triad motif" evidence="4 7">
    <location>
        <begin position="98"/>
        <end position="102"/>
    </location>
</feature>
<keyword evidence="10" id="KW-1185">Reference proteome</keyword>
<dbReference type="PROSITE" id="PS51084">
    <property type="entry name" value="HIT_2"/>
    <property type="match status" value="1"/>
</dbReference>
<feature type="binding site" evidence="5">
    <location>
        <position position="31"/>
    </location>
    <ligand>
        <name>substrate</name>
    </ligand>
</feature>
<dbReference type="SUPFAM" id="SSF54197">
    <property type="entry name" value="HIT-like"/>
    <property type="match status" value="1"/>
</dbReference>
<feature type="binding site" evidence="5">
    <location>
        <position position="87"/>
    </location>
    <ligand>
        <name>substrate</name>
    </ligand>
</feature>
<dbReference type="GO" id="GO:0000166">
    <property type="term" value="F:nucleotide binding"/>
    <property type="evidence" value="ECO:0007669"/>
    <property type="project" value="UniProtKB-KW"/>
</dbReference>
<dbReference type="InterPro" id="IPR011146">
    <property type="entry name" value="HIT-like"/>
</dbReference>
<name>A0AAV2YT40_9STRA</name>
<feature type="binding site" evidence="5">
    <location>
        <begin position="93"/>
        <end position="96"/>
    </location>
    <ligand>
        <name>substrate</name>
    </ligand>
</feature>
<protein>
    <recommendedName>
        <fullName evidence="8">HIT domain-containing protein</fullName>
    </recommendedName>
</protein>
<evidence type="ECO:0000256" key="1">
    <source>
        <dbReference type="ARBA" id="ARBA00022741"/>
    </source>
</evidence>
<feature type="non-terminal residue" evidence="9">
    <location>
        <position position="1"/>
    </location>
</feature>
<reference evidence="9" key="2">
    <citation type="journal article" date="2023" name="Microbiol Resour">
        <title>Decontamination and Annotation of the Draft Genome Sequence of the Oomycete Lagenidium giganteum ARSEF 373.</title>
        <authorList>
            <person name="Morgan W.R."/>
            <person name="Tartar A."/>
        </authorList>
    </citation>
    <scope>NUCLEOTIDE SEQUENCE</scope>
    <source>
        <strain evidence="9">ARSEF 373</strain>
    </source>
</reference>
<feature type="site" description="Important for induction of apoptosis" evidence="6">
    <location>
        <position position="118"/>
    </location>
</feature>
<feature type="binding site" evidence="5">
    <location>
        <position position="12"/>
    </location>
    <ligand>
        <name>substrate</name>
    </ligand>
</feature>
<dbReference type="Proteomes" id="UP001146120">
    <property type="component" value="Unassembled WGS sequence"/>
</dbReference>
<gene>
    <name evidence="9" type="ORF">N0F65_006504</name>
</gene>
<evidence type="ECO:0000313" key="10">
    <source>
        <dbReference type="Proteomes" id="UP001146120"/>
    </source>
</evidence>
<proteinExistence type="predicted"/>
<dbReference type="InterPro" id="IPR036265">
    <property type="entry name" value="HIT-like_sf"/>
</dbReference>